<sequence>MQQLPLPDNRSVIQVAEGDNEPRSIGSYSIRLYGGSNPDFPLDDFIAGQIYPRDGSIERVLNTDADGDGNGEVVVVSRSAGSGGYLTMDVFSWQNRQIKRIFSISDLPPKTDPLRELKRLMRKR</sequence>
<name>A0AAU7FE42_9NEIS</name>
<accession>A0AAU7FE42</accession>
<protein>
    <submittedName>
        <fullName evidence="1">PliI family lysozyme inhibitor of I-type lysozyme</fullName>
    </submittedName>
</protein>
<dbReference type="InterPro" id="IPR031948">
    <property type="entry name" value="PliI"/>
</dbReference>
<reference evidence="1" key="1">
    <citation type="submission" date="2024-05" db="EMBL/GenBank/DDBJ databases">
        <authorList>
            <person name="Yang L."/>
            <person name="Pan L."/>
        </authorList>
    </citation>
    <scope>NUCLEOTIDE SEQUENCE</scope>
    <source>
        <strain evidence="1">FCG-7</strain>
    </source>
</reference>
<gene>
    <name evidence="1" type="ORF">ABHF33_06745</name>
</gene>
<dbReference type="CDD" id="cd09632">
    <property type="entry name" value="PliI_like"/>
    <property type="match status" value="1"/>
</dbReference>
<dbReference type="Pfam" id="PF16743">
    <property type="entry name" value="PliI"/>
    <property type="match status" value="1"/>
</dbReference>
<dbReference type="InterPro" id="IPR038643">
    <property type="entry name" value="PliI_sf"/>
</dbReference>
<proteinExistence type="predicted"/>
<organism evidence="1">
    <name type="scientific">Chitinibacter mangrovi</name>
    <dbReference type="NCBI Taxonomy" id="3153927"/>
    <lineage>
        <taxon>Bacteria</taxon>
        <taxon>Pseudomonadati</taxon>
        <taxon>Pseudomonadota</taxon>
        <taxon>Betaproteobacteria</taxon>
        <taxon>Neisseriales</taxon>
        <taxon>Chitinibacteraceae</taxon>
        <taxon>Chitinibacter</taxon>
    </lineage>
</organism>
<dbReference type="KEGG" id="cmav:ABHF33_06745"/>
<dbReference type="Gene3D" id="2.40.128.460">
    <property type="entry name" value="Periplasmic lysozyme inhibitor of I-type lysozyme"/>
    <property type="match status" value="1"/>
</dbReference>
<dbReference type="RefSeq" id="WP_348946195.1">
    <property type="nucleotide sequence ID" value="NZ_CP157355.1"/>
</dbReference>
<evidence type="ECO:0000313" key="1">
    <source>
        <dbReference type="EMBL" id="XBM01958.1"/>
    </source>
</evidence>
<dbReference type="EMBL" id="CP157355">
    <property type="protein sequence ID" value="XBM01958.1"/>
    <property type="molecule type" value="Genomic_DNA"/>
</dbReference>
<dbReference type="AlphaFoldDB" id="A0AAU7FE42"/>